<sequence length="300" mass="34567">MDILSLISSLSYSPLALRHLPQPVPSDLPPELDAKIFTFQDAFEDLLAVSTGRMLPEINTRYQQRRLLQDMFRSGEPAWFWMRRLESQGLVQPNNRVWLPQTLPRDSSTFHEELEKVAIKIWHDDNKRHSNEDHGSSDLLGDRDKVIKQLERVLVGRDPAVDDASFKNRTASKEPVSFEELFSDVSSMFKENTSSWDTFIQTITKDAIVKPNQNKQAQHDSRGNNEVVATEDEYVDKFGYLHKTVTRKILNTEGKEVGNTTYVTIRSTDKSLSNEVRESSKTREHINDGTVAKKLSWFWK</sequence>
<dbReference type="AlphaFoldDB" id="A0AAJ0CKA6"/>
<proteinExistence type="predicted"/>
<keyword evidence="2" id="KW-1185">Reference proteome</keyword>
<evidence type="ECO:0000313" key="1">
    <source>
        <dbReference type="EMBL" id="KAK2594430.1"/>
    </source>
</evidence>
<comment type="caution">
    <text evidence="1">The sequence shown here is derived from an EMBL/GenBank/DDBJ whole genome shotgun (WGS) entry which is preliminary data.</text>
</comment>
<gene>
    <name evidence="1" type="ORF">QQS21_007834</name>
</gene>
<evidence type="ECO:0000313" key="2">
    <source>
        <dbReference type="Proteomes" id="UP001251528"/>
    </source>
</evidence>
<dbReference type="Proteomes" id="UP001251528">
    <property type="component" value="Unassembled WGS sequence"/>
</dbReference>
<dbReference type="EMBL" id="JASWJB010000168">
    <property type="protein sequence ID" value="KAK2594430.1"/>
    <property type="molecule type" value="Genomic_DNA"/>
</dbReference>
<reference evidence="1" key="1">
    <citation type="submission" date="2023-06" db="EMBL/GenBank/DDBJ databases">
        <title>Conoideocrella luteorostrata (Hypocreales: Clavicipitaceae), a potential biocontrol fungus for elongate hemlock scale in United States Christmas tree production areas.</title>
        <authorList>
            <person name="Barrett H."/>
            <person name="Lovett B."/>
            <person name="Macias A.M."/>
            <person name="Stajich J.E."/>
            <person name="Kasson M.T."/>
        </authorList>
    </citation>
    <scope>NUCLEOTIDE SEQUENCE</scope>
    <source>
        <strain evidence="1">ARSEF 14590</strain>
    </source>
</reference>
<organism evidence="1 2">
    <name type="scientific">Conoideocrella luteorostrata</name>
    <dbReference type="NCBI Taxonomy" id="1105319"/>
    <lineage>
        <taxon>Eukaryota</taxon>
        <taxon>Fungi</taxon>
        <taxon>Dikarya</taxon>
        <taxon>Ascomycota</taxon>
        <taxon>Pezizomycotina</taxon>
        <taxon>Sordariomycetes</taxon>
        <taxon>Hypocreomycetidae</taxon>
        <taxon>Hypocreales</taxon>
        <taxon>Clavicipitaceae</taxon>
        <taxon>Conoideocrella</taxon>
    </lineage>
</organism>
<accession>A0AAJ0CKA6</accession>
<name>A0AAJ0CKA6_9HYPO</name>
<protein>
    <submittedName>
        <fullName evidence="1">Uncharacterized protein</fullName>
    </submittedName>
</protein>